<keyword evidence="1" id="KW-0472">Membrane</keyword>
<keyword evidence="1" id="KW-0812">Transmembrane</keyword>
<evidence type="ECO:0000313" key="2">
    <source>
        <dbReference type="EMBL" id="MBA9074914.1"/>
    </source>
</evidence>
<evidence type="ECO:0000313" key="3">
    <source>
        <dbReference type="Proteomes" id="UP000555003"/>
    </source>
</evidence>
<sequence>MFEFQQYLGFLLFLTILTIGFWLMIFLVSFLPYWIGGALFERYKERRAKKKQESLS</sequence>
<keyword evidence="3" id="KW-1185">Reference proteome</keyword>
<organism evidence="2 3">
    <name type="scientific">Flavobacterium gossypii</name>
    <dbReference type="NCBI Taxonomy" id="1646119"/>
    <lineage>
        <taxon>Bacteria</taxon>
        <taxon>Pseudomonadati</taxon>
        <taxon>Bacteroidota</taxon>
        <taxon>Flavobacteriia</taxon>
        <taxon>Flavobacteriales</taxon>
        <taxon>Flavobacteriaceae</taxon>
        <taxon>Flavobacterium</taxon>
    </lineage>
</organism>
<reference evidence="2 3" key="1">
    <citation type="submission" date="2020-08" db="EMBL/GenBank/DDBJ databases">
        <title>Genomic Encyclopedia of Type Strains, Phase IV (KMG-IV): sequencing the most valuable type-strain genomes for metagenomic binning, comparative biology and taxonomic classification.</title>
        <authorList>
            <person name="Goeker M."/>
        </authorList>
    </citation>
    <scope>NUCLEOTIDE SEQUENCE [LARGE SCALE GENOMIC DNA]</scope>
    <source>
        <strain evidence="2 3">DSM 100397</strain>
    </source>
</reference>
<gene>
    <name evidence="2" type="ORF">GGR22_003091</name>
</gene>
<accession>A0ABR6DTZ2</accession>
<feature type="transmembrane region" description="Helical" evidence="1">
    <location>
        <begin position="12"/>
        <end position="40"/>
    </location>
</feature>
<dbReference type="RefSeq" id="WP_056073767.1">
    <property type="nucleotide sequence ID" value="NZ_JACJIS010000004.1"/>
</dbReference>
<evidence type="ECO:0000256" key="1">
    <source>
        <dbReference type="SAM" id="Phobius"/>
    </source>
</evidence>
<dbReference type="EMBL" id="JACJIS010000004">
    <property type="protein sequence ID" value="MBA9074914.1"/>
    <property type="molecule type" value="Genomic_DNA"/>
</dbReference>
<dbReference type="Proteomes" id="UP000555003">
    <property type="component" value="Unassembled WGS sequence"/>
</dbReference>
<keyword evidence="1" id="KW-1133">Transmembrane helix</keyword>
<proteinExistence type="predicted"/>
<name>A0ABR6DTZ2_9FLAO</name>
<protein>
    <submittedName>
        <fullName evidence="2">Membrane protein</fullName>
    </submittedName>
</protein>
<comment type="caution">
    <text evidence="2">The sequence shown here is derived from an EMBL/GenBank/DDBJ whole genome shotgun (WGS) entry which is preliminary data.</text>
</comment>